<name>A0A314ZVW6_PRUYE</name>
<organism evidence="1 2">
    <name type="scientific">Prunus yedoensis var. nudiflora</name>
    <dbReference type="NCBI Taxonomy" id="2094558"/>
    <lineage>
        <taxon>Eukaryota</taxon>
        <taxon>Viridiplantae</taxon>
        <taxon>Streptophyta</taxon>
        <taxon>Embryophyta</taxon>
        <taxon>Tracheophyta</taxon>
        <taxon>Spermatophyta</taxon>
        <taxon>Magnoliopsida</taxon>
        <taxon>eudicotyledons</taxon>
        <taxon>Gunneridae</taxon>
        <taxon>Pentapetalae</taxon>
        <taxon>rosids</taxon>
        <taxon>fabids</taxon>
        <taxon>Rosales</taxon>
        <taxon>Rosaceae</taxon>
        <taxon>Amygdaloideae</taxon>
        <taxon>Amygdaleae</taxon>
        <taxon>Prunus</taxon>
    </lineage>
</organism>
<protein>
    <submittedName>
        <fullName evidence="1">Uncharacterized protein</fullName>
    </submittedName>
</protein>
<keyword evidence="2" id="KW-1185">Reference proteome</keyword>
<gene>
    <name evidence="1" type="ORF">Pyn_15057</name>
</gene>
<proteinExistence type="predicted"/>
<dbReference type="AlphaFoldDB" id="A0A314ZVW6"/>
<comment type="caution">
    <text evidence="1">The sequence shown here is derived from an EMBL/GenBank/DDBJ whole genome shotgun (WGS) entry which is preliminary data.</text>
</comment>
<evidence type="ECO:0000313" key="1">
    <source>
        <dbReference type="EMBL" id="PQQ21614.1"/>
    </source>
</evidence>
<sequence>MLIPSKALQSKSQSLQISCSSNGELFGYENFRNLSVKRKKSIVDQIGLGSVAGVQFLAYRNWSNRGWVSDVLN</sequence>
<reference evidence="1 2" key="1">
    <citation type="submission" date="2018-02" db="EMBL/GenBank/DDBJ databases">
        <title>Draft genome of wild Prunus yedoensis var. nudiflora.</title>
        <authorList>
            <person name="Baek S."/>
            <person name="Kim J.-H."/>
            <person name="Choi K."/>
            <person name="Kim G.-B."/>
            <person name="Cho A."/>
            <person name="Jang H."/>
            <person name="Shin C.-H."/>
            <person name="Yu H.-J."/>
            <person name="Mun J.-H."/>
        </authorList>
    </citation>
    <scope>NUCLEOTIDE SEQUENCE [LARGE SCALE GENOMIC DNA]</scope>
    <source>
        <strain evidence="2">cv. Jeju island</strain>
        <tissue evidence="1">Leaf</tissue>
    </source>
</reference>
<evidence type="ECO:0000313" key="2">
    <source>
        <dbReference type="Proteomes" id="UP000250321"/>
    </source>
</evidence>
<accession>A0A314ZVW6</accession>
<dbReference type="Proteomes" id="UP000250321">
    <property type="component" value="Unassembled WGS sequence"/>
</dbReference>
<dbReference type="EMBL" id="PJQY01000007">
    <property type="protein sequence ID" value="PQQ21614.1"/>
    <property type="molecule type" value="Genomic_DNA"/>
</dbReference>